<dbReference type="InterPro" id="IPR017926">
    <property type="entry name" value="GATASE"/>
</dbReference>
<dbReference type="CDD" id="cd01741">
    <property type="entry name" value="GATase1_1"/>
    <property type="match status" value="1"/>
</dbReference>
<evidence type="ECO:0000259" key="1">
    <source>
        <dbReference type="Pfam" id="PF00117"/>
    </source>
</evidence>
<reference evidence="2" key="1">
    <citation type="submission" date="2024-06" db="EMBL/GenBank/DDBJ databases">
        <title>Sequencing and assembly of the genome of Dyadobacter sp. strain 676, a symbiont of Cyamopsis tetragonoloba.</title>
        <authorList>
            <person name="Guro P."/>
            <person name="Sazanova A."/>
            <person name="Kuznetsova I."/>
            <person name="Belimov A."/>
            <person name="Safronova V."/>
        </authorList>
    </citation>
    <scope>NUCLEOTIDE SEQUENCE</scope>
    <source>
        <strain evidence="2">676</strain>
    </source>
</reference>
<proteinExistence type="predicted"/>
<sequence>MTKVGLLECDHVREELLPIAGDYREMFPALFSQVAPDWEFTFYDVCNGHFPASADVCDVYLCTGSRFSVYDDEPWIHRLKELVREIHNSGKKYIGVCFGHQMLAEALGGKVLKSAVGWCVGVHNFQVLRQEAWMLPSRQSFNLLMMCQDQVMELPPDSTLLAETQDCPVGMFRVGENMIGIQAHPEFPKTYEKALMEIRTERIGQAKVEMGVVSLELPLHELTFANWLKNFAAL</sequence>
<dbReference type="GO" id="GO:0005829">
    <property type="term" value="C:cytosol"/>
    <property type="evidence" value="ECO:0007669"/>
    <property type="project" value="TreeGrafter"/>
</dbReference>
<dbReference type="Pfam" id="PF00117">
    <property type="entry name" value="GATase"/>
    <property type="match status" value="1"/>
</dbReference>
<feature type="domain" description="Glutamine amidotransferase" evidence="1">
    <location>
        <begin position="78"/>
        <end position="193"/>
    </location>
</feature>
<dbReference type="Gene3D" id="3.40.50.880">
    <property type="match status" value="1"/>
</dbReference>
<gene>
    <name evidence="2" type="ORF">ABV298_09110</name>
</gene>
<organism evidence="2">
    <name type="scientific">Dyadobacter sp. 676</name>
    <dbReference type="NCBI Taxonomy" id="3088362"/>
    <lineage>
        <taxon>Bacteria</taxon>
        <taxon>Pseudomonadati</taxon>
        <taxon>Bacteroidota</taxon>
        <taxon>Cytophagia</taxon>
        <taxon>Cytophagales</taxon>
        <taxon>Spirosomataceae</taxon>
        <taxon>Dyadobacter</taxon>
    </lineage>
</organism>
<dbReference type="PANTHER" id="PTHR42695:SF5">
    <property type="entry name" value="GLUTAMINE AMIDOTRANSFERASE YLR126C-RELATED"/>
    <property type="match status" value="1"/>
</dbReference>
<dbReference type="EMBL" id="CP159289">
    <property type="protein sequence ID" value="XCH26536.1"/>
    <property type="molecule type" value="Genomic_DNA"/>
</dbReference>
<evidence type="ECO:0000313" key="2">
    <source>
        <dbReference type="EMBL" id="XCH26536.1"/>
    </source>
</evidence>
<dbReference type="AlphaFoldDB" id="A0AAU8FPR7"/>
<dbReference type="RefSeq" id="WP_353721827.1">
    <property type="nucleotide sequence ID" value="NZ_CP159289.1"/>
</dbReference>
<dbReference type="InterPro" id="IPR044992">
    <property type="entry name" value="ChyE-like"/>
</dbReference>
<protein>
    <submittedName>
        <fullName evidence="2">Amidotransferase</fullName>
    </submittedName>
</protein>
<dbReference type="SUPFAM" id="SSF52317">
    <property type="entry name" value="Class I glutamine amidotransferase-like"/>
    <property type="match status" value="1"/>
</dbReference>
<dbReference type="PANTHER" id="PTHR42695">
    <property type="entry name" value="GLUTAMINE AMIDOTRANSFERASE YLR126C-RELATED"/>
    <property type="match status" value="1"/>
</dbReference>
<name>A0AAU8FPR7_9BACT</name>
<dbReference type="InterPro" id="IPR029062">
    <property type="entry name" value="Class_I_gatase-like"/>
</dbReference>
<accession>A0AAU8FPR7</accession>